<organism evidence="1 2">
    <name type="scientific">Kistimonas scapharcae</name>
    <dbReference type="NCBI Taxonomy" id="1036133"/>
    <lineage>
        <taxon>Bacteria</taxon>
        <taxon>Pseudomonadati</taxon>
        <taxon>Pseudomonadota</taxon>
        <taxon>Gammaproteobacteria</taxon>
        <taxon>Oceanospirillales</taxon>
        <taxon>Endozoicomonadaceae</taxon>
        <taxon>Kistimonas</taxon>
    </lineage>
</organism>
<gene>
    <name evidence="1" type="ORF">GCM10023116_49630</name>
</gene>
<accession>A0ABP8VBB2</accession>
<keyword evidence="2" id="KW-1185">Reference proteome</keyword>
<evidence type="ECO:0000313" key="1">
    <source>
        <dbReference type="EMBL" id="GAA4652679.1"/>
    </source>
</evidence>
<name>A0ABP8VBB2_9GAMM</name>
<reference evidence="2" key="1">
    <citation type="journal article" date="2019" name="Int. J. Syst. Evol. Microbiol.">
        <title>The Global Catalogue of Microorganisms (GCM) 10K type strain sequencing project: providing services to taxonomists for standard genome sequencing and annotation.</title>
        <authorList>
            <consortium name="The Broad Institute Genomics Platform"/>
            <consortium name="The Broad Institute Genome Sequencing Center for Infectious Disease"/>
            <person name="Wu L."/>
            <person name="Ma J."/>
        </authorList>
    </citation>
    <scope>NUCLEOTIDE SEQUENCE [LARGE SCALE GENOMIC DNA]</scope>
    <source>
        <strain evidence="2">JCM 17805</strain>
    </source>
</reference>
<protein>
    <submittedName>
        <fullName evidence="1">Uncharacterized protein</fullName>
    </submittedName>
</protein>
<dbReference type="Proteomes" id="UP001500604">
    <property type="component" value="Unassembled WGS sequence"/>
</dbReference>
<evidence type="ECO:0000313" key="2">
    <source>
        <dbReference type="Proteomes" id="UP001500604"/>
    </source>
</evidence>
<dbReference type="EMBL" id="BAABFL010000479">
    <property type="protein sequence ID" value="GAA4652679.1"/>
    <property type="molecule type" value="Genomic_DNA"/>
</dbReference>
<proteinExistence type="predicted"/>
<sequence>MNSGKTTGKATGDNKRFNILGTKLTNKLDLPGTRATGNLNILFMESGQQAENTSEFLS</sequence>
<comment type="caution">
    <text evidence="1">The sequence shown here is derived from an EMBL/GenBank/DDBJ whole genome shotgun (WGS) entry which is preliminary data.</text>
</comment>